<evidence type="ECO:0008006" key="5">
    <source>
        <dbReference type="Google" id="ProtNLM"/>
    </source>
</evidence>
<reference evidence="3 4" key="1">
    <citation type="submission" date="2024-03" db="EMBL/GenBank/DDBJ databases">
        <title>Chitinophaga caseinilytica sp. nov., a casein hydrolysing bacterium isolated from forest soil.</title>
        <authorList>
            <person name="Lee D.S."/>
            <person name="Han D.M."/>
            <person name="Baek J.H."/>
            <person name="Choi D.G."/>
            <person name="Jeon J.H."/>
            <person name="Jeon C.O."/>
        </authorList>
    </citation>
    <scope>NUCLEOTIDE SEQUENCE [LARGE SCALE GENOMIC DNA]</scope>
    <source>
        <strain evidence="3 4">KACC 19118</strain>
    </source>
</reference>
<gene>
    <name evidence="3" type="ORF">WJU22_00505</name>
</gene>
<dbReference type="InterPro" id="IPR029058">
    <property type="entry name" value="AB_hydrolase_fold"/>
</dbReference>
<accession>A0ABZ2Z332</accession>
<keyword evidence="1" id="KW-0732">Signal</keyword>
<dbReference type="Proteomes" id="UP001449657">
    <property type="component" value="Chromosome"/>
</dbReference>
<organism evidence="3 4">
    <name type="scientific">Chitinophaga caseinilytica</name>
    <dbReference type="NCBI Taxonomy" id="2267521"/>
    <lineage>
        <taxon>Bacteria</taxon>
        <taxon>Pseudomonadati</taxon>
        <taxon>Bacteroidota</taxon>
        <taxon>Chitinophagia</taxon>
        <taxon>Chitinophagales</taxon>
        <taxon>Chitinophagaceae</taxon>
        <taxon>Chitinophaga</taxon>
    </lineage>
</organism>
<name>A0ABZ2Z332_9BACT</name>
<evidence type="ECO:0000256" key="2">
    <source>
        <dbReference type="SAM" id="MobiDB-lite"/>
    </source>
</evidence>
<sequence length="250" mass="27366">MSCGRDHEVTPVPTPGPGTGGGGTETPNPGTPPAPLTTGLTAQKVNSPKQVTDFLRYLPAKYNEDPNKKWPVIFSLHSVGERGDDINIVKRSALVVKAVKDADFRYILIAPQCKVTSWWDIPSLEVLYAQVMKDYKVDPSRVYLTGMSMGGYGVWSWMQAKPDRFAAAVPICGEGSPDKGCILKDKPLWVFHNADDPTVPVKGSRDMVNAIEACGGKLVKYSESATGGHDAWTRAYAEPTLFTWMDQYTK</sequence>
<dbReference type="EMBL" id="CP150096">
    <property type="protein sequence ID" value="WZN46680.1"/>
    <property type="molecule type" value="Genomic_DNA"/>
</dbReference>
<dbReference type="Gene3D" id="3.40.50.1820">
    <property type="entry name" value="alpha/beta hydrolase"/>
    <property type="match status" value="1"/>
</dbReference>
<dbReference type="PANTHER" id="PTHR43037:SF1">
    <property type="entry name" value="BLL1128 PROTEIN"/>
    <property type="match status" value="1"/>
</dbReference>
<dbReference type="SUPFAM" id="SSF53474">
    <property type="entry name" value="alpha/beta-Hydrolases"/>
    <property type="match status" value="1"/>
</dbReference>
<keyword evidence="4" id="KW-1185">Reference proteome</keyword>
<evidence type="ECO:0000313" key="4">
    <source>
        <dbReference type="Proteomes" id="UP001449657"/>
    </source>
</evidence>
<dbReference type="PANTHER" id="PTHR43037">
    <property type="entry name" value="UNNAMED PRODUCT-RELATED"/>
    <property type="match status" value="1"/>
</dbReference>
<feature type="region of interest" description="Disordered" evidence="2">
    <location>
        <begin position="1"/>
        <end position="43"/>
    </location>
</feature>
<dbReference type="RefSeq" id="WP_341841369.1">
    <property type="nucleotide sequence ID" value="NZ_CP149792.1"/>
</dbReference>
<proteinExistence type="predicted"/>
<protein>
    <recommendedName>
        <fullName evidence="5">Phospholipase</fullName>
    </recommendedName>
</protein>
<evidence type="ECO:0000256" key="1">
    <source>
        <dbReference type="ARBA" id="ARBA00022729"/>
    </source>
</evidence>
<evidence type="ECO:0000313" key="3">
    <source>
        <dbReference type="EMBL" id="WZN46680.1"/>
    </source>
</evidence>
<dbReference type="InterPro" id="IPR050955">
    <property type="entry name" value="Plant_Biomass_Hydrol_Est"/>
</dbReference>